<name>A0A150F2G8_9BACI</name>
<dbReference type="Proteomes" id="UP000075430">
    <property type="component" value="Unassembled WGS sequence"/>
</dbReference>
<protein>
    <submittedName>
        <fullName evidence="1">Uncharacterized protein</fullName>
    </submittedName>
</protein>
<dbReference type="AlphaFoldDB" id="A0A150F2G8"/>
<accession>A0A150F2G8</accession>
<organism evidence="1 2">
    <name type="scientific">Bacillus nakamurai</name>
    <dbReference type="NCBI Taxonomy" id="1793963"/>
    <lineage>
        <taxon>Bacteria</taxon>
        <taxon>Bacillati</taxon>
        <taxon>Bacillota</taxon>
        <taxon>Bacilli</taxon>
        <taxon>Bacillales</taxon>
        <taxon>Bacillaceae</taxon>
        <taxon>Bacillus</taxon>
    </lineage>
</organism>
<reference evidence="2" key="1">
    <citation type="submission" date="2016-02" db="EMBL/GenBank/DDBJ databases">
        <authorList>
            <person name="Dunlap C."/>
        </authorList>
    </citation>
    <scope>NUCLEOTIDE SEQUENCE [LARGE SCALE GENOMIC DNA]</scope>
    <source>
        <strain evidence="2">NRRL B-41092</strain>
    </source>
</reference>
<sequence>MFASGYKGVATILWQKAPFGKSHLKHFDKTGAIHCTNYFQINGWINSFHCESALTDAIIGNGKGEEV</sequence>
<proteinExistence type="predicted"/>
<comment type="caution">
    <text evidence="1">The sequence shown here is derived from an EMBL/GenBank/DDBJ whole genome shotgun (WGS) entry which is preliminary data.</text>
</comment>
<dbReference type="EMBL" id="LSBA01000040">
    <property type="protein sequence ID" value="KXZ12718.1"/>
    <property type="molecule type" value="Genomic_DNA"/>
</dbReference>
<evidence type="ECO:0000313" key="2">
    <source>
        <dbReference type="Proteomes" id="UP000075430"/>
    </source>
</evidence>
<evidence type="ECO:0000313" key="1">
    <source>
        <dbReference type="EMBL" id="KXZ12718.1"/>
    </source>
</evidence>
<keyword evidence="2" id="KW-1185">Reference proteome</keyword>
<gene>
    <name evidence="1" type="ORF">AXI58_06290</name>
</gene>
<dbReference type="STRING" id="1793963.AXI58_06290"/>